<feature type="transmembrane region" description="Helical" evidence="14">
    <location>
        <begin position="699"/>
        <end position="718"/>
    </location>
</feature>
<evidence type="ECO:0000256" key="7">
    <source>
        <dbReference type="ARBA" id="ARBA00022832"/>
    </source>
</evidence>
<comment type="function">
    <text evidence="14">Catalyzes the third of the four reactions of the long-chain fatty acids elongation cycle. This endoplasmic reticulum-bound enzymatic process, allows the addition of two carbons to the chain of long- and very long-chain fatty acids/VLCFAs per cycle. This enzyme catalyzes the dehydration of the 3-hydroxyacyl-CoA intermediate into trans-2,3-enoyl-CoA, within each cycle of fatty acid elongation. Thereby, it participates to the production of VLCFAs of different chain lengths that are involved in multiple biological processes as precursors of membrane lipids and lipid mediators.</text>
</comment>
<keyword evidence="10 14" id="KW-0472">Membrane</keyword>
<evidence type="ECO:0000313" key="16">
    <source>
        <dbReference type="EMBL" id="WZN62006.1"/>
    </source>
</evidence>
<dbReference type="Pfam" id="PF04387">
    <property type="entry name" value="PTPLA"/>
    <property type="match status" value="1"/>
</dbReference>
<keyword evidence="6 14" id="KW-0812">Transmembrane</keyword>
<accession>A0AAX4P7H1</accession>
<keyword evidence="8 14" id="KW-1133">Transmembrane helix</keyword>
<dbReference type="GO" id="GO:0030497">
    <property type="term" value="P:fatty acid elongation"/>
    <property type="evidence" value="ECO:0007669"/>
    <property type="project" value="TreeGrafter"/>
</dbReference>
<comment type="subcellular location">
    <subcellularLocation>
        <location evidence="14">Endoplasmic reticulum membrane</location>
        <topology evidence="14">Multi-pass membrane protein</topology>
    </subcellularLocation>
    <subcellularLocation>
        <location evidence="1">Membrane</location>
        <topology evidence="1">Multi-pass membrane protein</topology>
    </subcellularLocation>
</comment>
<sequence>MAKGKREARPPEGVEFPADDTGRRSTLSLNSAAFQASVAKVDSGMASQIGQDAPKWRKKYSKYVVENVKLSSRSPDNALAIANAGLDYLHDNMVFIRNERSMPLRMAMHEFKSDSFATGTIKGGARLPKTHNYEVPYKNKMLSGDDLLVQIDRWVHQGVIEVSCGHALNEVARSSEWLDLSGLHFVMLGASSAMGPFEFLVSHGANVIAVDIDRPHIWKKLISITKSSPGSITFPLKKPQGSQTEAELAENAGCNLLTQTPEIRNWLMTVHKGKQLVIGSYAYLDGALFVKLSMAMDAIAKDLVESRKNTALAYLCTPTDCHIGTPAASAVASRNNRSAPAWQSVLALLGTGLRRNGFRKAQSDDGSVYHCVDAIVPEQGPNYILAKRLQHWRAIVTRDRGNVVSSNIAPATRTLSVVHNLSFKMAYGGMKHFRPLEVFDQETSSAVMAGLLVWDLKCTNSAANPNTELGNPLCLFTETSFHGGAWRCGHKYSTVGTSAVLMYILTEVLVTAYLFLYNMLQFFGWGYVAYIALSLCKAANFDLGALASQSPWGAVALPLRFFQDLAFMEVVHSLLRMTSSHWMTVLIQVLSRVLLVEGIVMTPEAQANPFIYGLLFAWGITEIVRYSFYGLKLLGREIPLLTWLRYSLFLVLYPLGVASELGCVRSVVYNLPYWSNDQVASSAFVKTLGVANAKLAVTVLYYFVYVPFFPMLFGHMLAQRKKILGGGRKGKNKSV</sequence>
<keyword evidence="12 14" id="KW-0456">Lyase</keyword>
<dbReference type="Proteomes" id="UP001472866">
    <property type="component" value="Chromosome 05"/>
</dbReference>
<dbReference type="AlphaFoldDB" id="A0AAX4P7H1"/>
<name>A0AAX4P7H1_9CHLO</name>
<evidence type="ECO:0000256" key="10">
    <source>
        <dbReference type="ARBA" id="ARBA00023136"/>
    </source>
</evidence>
<evidence type="ECO:0000256" key="15">
    <source>
        <dbReference type="SAM" id="MobiDB-lite"/>
    </source>
</evidence>
<dbReference type="PANTHER" id="PTHR11035:SF3">
    <property type="entry name" value="VERY-LONG-CHAIN (3R)-3-HYDROXYACYL-COA DEHYDRATASE"/>
    <property type="match status" value="1"/>
</dbReference>
<dbReference type="PANTHER" id="PTHR11035">
    <property type="entry name" value="VERY-LONG-CHAIN (3R)-3-HYDROXYACYL-COA DEHYDRATASE"/>
    <property type="match status" value="1"/>
</dbReference>
<proteinExistence type="inferred from homology"/>
<evidence type="ECO:0000256" key="11">
    <source>
        <dbReference type="ARBA" id="ARBA00023160"/>
    </source>
</evidence>
<organism evidence="16 17">
    <name type="scientific">Chloropicon roscoffensis</name>
    <dbReference type="NCBI Taxonomy" id="1461544"/>
    <lineage>
        <taxon>Eukaryota</taxon>
        <taxon>Viridiplantae</taxon>
        <taxon>Chlorophyta</taxon>
        <taxon>Chloropicophyceae</taxon>
        <taxon>Chloropicales</taxon>
        <taxon>Chloropicaceae</taxon>
        <taxon>Chloropicon</taxon>
    </lineage>
</organism>
<dbReference type="InterPro" id="IPR007482">
    <property type="entry name" value="Tyr_Pase-like_PTPLA"/>
</dbReference>
<keyword evidence="17" id="KW-1185">Reference proteome</keyword>
<dbReference type="EC" id="4.2.1.134" evidence="4 14"/>
<keyword evidence="5 14" id="KW-0444">Lipid biosynthesis</keyword>
<dbReference type="EMBL" id="CP151505">
    <property type="protein sequence ID" value="WZN62006.1"/>
    <property type="molecule type" value="Genomic_DNA"/>
</dbReference>
<evidence type="ECO:0000256" key="12">
    <source>
        <dbReference type="ARBA" id="ARBA00023239"/>
    </source>
</evidence>
<feature type="region of interest" description="Disordered" evidence="15">
    <location>
        <begin position="1"/>
        <end position="23"/>
    </location>
</feature>
<feature type="compositionally biased region" description="Basic and acidic residues" evidence="15">
    <location>
        <begin position="1"/>
        <end position="12"/>
    </location>
</feature>
<feature type="transmembrane region" description="Helical" evidence="14">
    <location>
        <begin position="495"/>
        <end position="516"/>
    </location>
</feature>
<dbReference type="GO" id="GO:0005789">
    <property type="term" value="C:endoplasmic reticulum membrane"/>
    <property type="evidence" value="ECO:0007669"/>
    <property type="project" value="UniProtKB-SubCell"/>
</dbReference>
<dbReference type="GO" id="GO:0030148">
    <property type="term" value="P:sphingolipid biosynthetic process"/>
    <property type="evidence" value="ECO:0007669"/>
    <property type="project" value="TreeGrafter"/>
</dbReference>
<evidence type="ECO:0000256" key="2">
    <source>
        <dbReference type="ARBA" id="ARBA00005194"/>
    </source>
</evidence>
<evidence type="ECO:0000256" key="9">
    <source>
        <dbReference type="ARBA" id="ARBA00023098"/>
    </source>
</evidence>
<comment type="pathway">
    <text evidence="2 14">Lipid metabolism; fatty acid biosynthesis.</text>
</comment>
<gene>
    <name evidence="16" type="ORF">HKI87_05g35420</name>
</gene>
<evidence type="ECO:0000313" key="17">
    <source>
        <dbReference type="Proteomes" id="UP001472866"/>
    </source>
</evidence>
<evidence type="ECO:0000256" key="13">
    <source>
        <dbReference type="ARBA" id="ARBA00036671"/>
    </source>
</evidence>
<evidence type="ECO:0000256" key="14">
    <source>
        <dbReference type="RuleBase" id="RU363109"/>
    </source>
</evidence>
<keyword evidence="11 14" id="KW-0275">Fatty acid biosynthesis</keyword>
<dbReference type="GO" id="GO:0102158">
    <property type="term" value="F:very-long-chain (3R)-3-hydroxyacyl-CoA dehydratase activity"/>
    <property type="evidence" value="ECO:0007669"/>
    <property type="project" value="UniProtKB-EC"/>
</dbReference>
<keyword evidence="14" id="KW-0256">Endoplasmic reticulum</keyword>
<feature type="transmembrane region" description="Helical" evidence="14">
    <location>
        <begin position="522"/>
        <end position="540"/>
    </location>
</feature>
<evidence type="ECO:0000256" key="1">
    <source>
        <dbReference type="ARBA" id="ARBA00004141"/>
    </source>
</evidence>
<protein>
    <recommendedName>
        <fullName evidence="4 14">Very-long-chain (3R)-3-hydroxyacyl-CoA dehydratase</fullName>
        <ecNumber evidence="4 14">4.2.1.134</ecNumber>
    </recommendedName>
</protein>
<evidence type="ECO:0000256" key="5">
    <source>
        <dbReference type="ARBA" id="ARBA00022516"/>
    </source>
</evidence>
<keyword evidence="9 14" id="KW-0443">Lipid metabolism</keyword>
<feature type="transmembrane region" description="Helical" evidence="14">
    <location>
        <begin position="643"/>
        <end position="668"/>
    </location>
</feature>
<feature type="transmembrane region" description="Helical" evidence="14">
    <location>
        <begin position="609"/>
        <end position="631"/>
    </location>
</feature>
<keyword evidence="7 14" id="KW-0276">Fatty acid metabolism</keyword>
<dbReference type="GO" id="GO:0042761">
    <property type="term" value="P:very long-chain fatty acid biosynthetic process"/>
    <property type="evidence" value="ECO:0007669"/>
    <property type="project" value="TreeGrafter"/>
</dbReference>
<evidence type="ECO:0000256" key="4">
    <source>
        <dbReference type="ARBA" id="ARBA00013122"/>
    </source>
</evidence>
<evidence type="ECO:0000256" key="3">
    <source>
        <dbReference type="ARBA" id="ARBA00007811"/>
    </source>
</evidence>
<comment type="similarity">
    <text evidence="3 14">Belongs to the very long-chain fatty acids dehydratase HACD family.</text>
</comment>
<reference evidence="16 17" key="1">
    <citation type="submission" date="2024-03" db="EMBL/GenBank/DDBJ databases">
        <title>Complete genome sequence of the green alga Chloropicon roscoffensis RCC1871.</title>
        <authorList>
            <person name="Lemieux C."/>
            <person name="Pombert J.-F."/>
            <person name="Otis C."/>
            <person name="Turmel M."/>
        </authorList>
    </citation>
    <scope>NUCLEOTIDE SEQUENCE [LARGE SCALE GENOMIC DNA]</scope>
    <source>
        <strain evidence="16 17">RCC1871</strain>
    </source>
</reference>
<evidence type="ECO:0000256" key="6">
    <source>
        <dbReference type="ARBA" id="ARBA00022692"/>
    </source>
</evidence>
<comment type="catalytic activity">
    <reaction evidence="13 14">
        <text>a very-long-chain (3R)-3-hydroxyacyl-CoA = a very-long-chain (2E)-enoyl-CoA + H2O</text>
        <dbReference type="Rhea" id="RHEA:45812"/>
        <dbReference type="ChEBI" id="CHEBI:15377"/>
        <dbReference type="ChEBI" id="CHEBI:83728"/>
        <dbReference type="ChEBI" id="CHEBI:85440"/>
        <dbReference type="EC" id="4.2.1.134"/>
    </reaction>
</comment>
<evidence type="ECO:0000256" key="8">
    <source>
        <dbReference type="ARBA" id="ARBA00022989"/>
    </source>
</evidence>